<dbReference type="InterPro" id="IPR002525">
    <property type="entry name" value="Transp_IS110-like_N"/>
</dbReference>
<dbReference type="InterPro" id="IPR003346">
    <property type="entry name" value="Transposase_20"/>
</dbReference>
<sequence>MDSNKPVVGIDLSKRTLEAVRVTGERIERFSGKTDDQGLRALEKWLKKGETVVMEAGSQAFRIARRLAKNIGCDMIVLNPGDVAVIYDSLKKTDKEDALKLARLAQRHPREELPTVEIPTEKQEVIRRLSTEQAHWSEMISMSKNRLHSVFVEAGIVHLTRSHLSRRENRQEAFESLPEVYQAEASRLMRDIDHMEGLVEELEEQIRGALKENLDYTSLVMSMPGVGPILALALLGYLGDGKRFSSAKQVGFFVGLVPKVQISGTMVHYGHIVHTGCKPIRRVIIQAAWALTRSNEGGDLRAFYQRLYPIKGKKKAIVAVARKMTEILYLMVRNGEFYRHSDPANLKKKLKYYGLHSAAA</sequence>
<evidence type="ECO:0000259" key="3">
    <source>
        <dbReference type="Pfam" id="PF02371"/>
    </source>
</evidence>
<comment type="caution">
    <text evidence="4">The sequence shown here is derived from an EMBL/GenBank/DDBJ whole genome shotgun (WGS) entry which is preliminary data.</text>
</comment>
<evidence type="ECO:0000259" key="2">
    <source>
        <dbReference type="Pfam" id="PF01548"/>
    </source>
</evidence>
<dbReference type="PANTHER" id="PTHR33055:SF3">
    <property type="entry name" value="PUTATIVE TRANSPOSASE FOR IS117-RELATED"/>
    <property type="match status" value="1"/>
</dbReference>
<dbReference type="GO" id="GO:0004803">
    <property type="term" value="F:transposase activity"/>
    <property type="evidence" value="ECO:0007669"/>
    <property type="project" value="InterPro"/>
</dbReference>
<dbReference type="AlphaFoldDB" id="A0A833H0Z3"/>
<dbReference type="Pfam" id="PF01548">
    <property type="entry name" value="DEDD_Tnp_IS110"/>
    <property type="match status" value="1"/>
</dbReference>
<dbReference type="NCBIfam" id="NF033542">
    <property type="entry name" value="transpos_IS110"/>
    <property type="match status" value="1"/>
</dbReference>
<dbReference type="PANTHER" id="PTHR33055">
    <property type="entry name" value="TRANSPOSASE FOR INSERTION SEQUENCE ELEMENT IS1111A"/>
    <property type="match status" value="1"/>
</dbReference>
<reference evidence="4 5" key="1">
    <citation type="submission" date="2019-10" db="EMBL/GenBank/DDBJ databases">
        <title>Extracellular Electron Transfer in a Candidatus Methanoperedens spp. Enrichment Culture.</title>
        <authorList>
            <person name="Berger S."/>
            <person name="Rangel Shaw D."/>
            <person name="Berben T."/>
            <person name="In 'T Zandt M."/>
            <person name="Frank J."/>
            <person name="Reimann J."/>
            <person name="Jetten M.S.M."/>
            <person name="Welte C.U."/>
        </authorList>
    </citation>
    <scope>NUCLEOTIDE SEQUENCE [LARGE SCALE GENOMIC DNA]</scope>
    <source>
        <strain evidence="4">SB12</strain>
    </source>
</reference>
<feature type="coiled-coil region" evidence="1">
    <location>
        <begin position="185"/>
        <end position="219"/>
    </location>
</feature>
<organism evidence="4 5">
    <name type="scientific">Leptonema illini</name>
    <dbReference type="NCBI Taxonomy" id="183"/>
    <lineage>
        <taxon>Bacteria</taxon>
        <taxon>Pseudomonadati</taxon>
        <taxon>Spirochaetota</taxon>
        <taxon>Spirochaetia</taxon>
        <taxon>Leptospirales</taxon>
        <taxon>Leptospiraceae</taxon>
        <taxon>Leptonema</taxon>
    </lineage>
</organism>
<feature type="domain" description="Transposase IS116/IS110/IS902 C-terminal" evidence="3">
    <location>
        <begin position="218"/>
        <end position="305"/>
    </location>
</feature>
<evidence type="ECO:0000313" key="5">
    <source>
        <dbReference type="Proteomes" id="UP000460298"/>
    </source>
</evidence>
<dbReference type="Proteomes" id="UP000460298">
    <property type="component" value="Unassembled WGS sequence"/>
</dbReference>
<dbReference type="EMBL" id="WBUI01000014">
    <property type="protein sequence ID" value="KAB2931305.1"/>
    <property type="molecule type" value="Genomic_DNA"/>
</dbReference>
<dbReference type="InterPro" id="IPR047650">
    <property type="entry name" value="Transpos_IS110"/>
</dbReference>
<feature type="domain" description="Transposase IS110-like N-terminal" evidence="2">
    <location>
        <begin position="8"/>
        <end position="152"/>
    </location>
</feature>
<accession>A0A833H0Z3</accession>
<dbReference type="GO" id="GO:0003677">
    <property type="term" value="F:DNA binding"/>
    <property type="evidence" value="ECO:0007669"/>
    <property type="project" value="InterPro"/>
</dbReference>
<dbReference type="Pfam" id="PF02371">
    <property type="entry name" value="Transposase_20"/>
    <property type="match status" value="1"/>
</dbReference>
<protein>
    <submittedName>
        <fullName evidence="4">IS110 family transposase</fullName>
    </submittedName>
</protein>
<evidence type="ECO:0000313" key="4">
    <source>
        <dbReference type="EMBL" id="KAB2931305.1"/>
    </source>
</evidence>
<gene>
    <name evidence="4" type="ORF">F9K24_13765</name>
</gene>
<keyword evidence="1" id="KW-0175">Coiled coil</keyword>
<dbReference type="GO" id="GO:0006313">
    <property type="term" value="P:DNA transposition"/>
    <property type="evidence" value="ECO:0007669"/>
    <property type="project" value="InterPro"/>
</dbReference>
<proteinExistence type="predicted"/>
<name>A0A833H0Z3_9LEPT</name>
<evidence type="ECO:0000256" key="1">
    <source>
        <dbReference type="SAM" id="Coils"/>
    </source>
</evidence>